<dbReference type="AlphaFoldDB" id="A0A1C3WGS5"/>
<dbReference type="EMBL" id="FMAC01000018">
    <property type="protein sequence ID" value="SCB39128.1"/>
    <property type="molecule type" value="Genomic_DNA"/>
</dbReference>
<proteinExistence type="predicted"/>
<evidence type="ECO:0000313" key="2">
    <source>
        <dbReference type="EMBL" id="SCB39128.1"/>
    </source>
</evidence>
<accession>A0A1C3WGS5</accession>
<evidence type="ECO:0000256" key="1">
    <source>
        <dbReference type="SAM" id="MobiDB-lite"/>
    </source>
</evidence>
<organism evidence="2 3">
    <name type="scientific">Rhizobium hainanense</name>
    <dbReference type="NCBI Taxonomy" id="52131"/>
    <lineage>
        <taxon>Bacteria</taxon>
        <taxon>Pseudomonadati</taxon>
        <taxon>Pseudomonadota</taxon>
        <taxon>Alphaproteobacteria</taxon>
        <taxon>Hyphomicrobiales</taxon>
        <taxon>Rhizobiaceae</taxon>
        <taxon>Rhizobium/Agrobacterium group</taxon>
        <taxon>Rhizobium</taxon>
    </lineage>
</organism>
<evidence type="ECO:0000313" key="3">
    <source>
        <dbReference type="Proteomes" id="UP000186228"/>
    </source>
</evidence>
<name>A0A1C3WGS5_9HYPH</name>
<dbReference type="Proteomes" id="UP000186228">
    <property type="component" value="Unassembled WGS sequence"/>
</dbReference>
<keyword evidence="3" id="KW-1185">Reference proteome</keyword>
<sequence length="100" mass="10812">MENYLTEQNLTPLLLNALGKRIDDRTAIELAGSIGKKPFKNTTPANTVHLENRKIGLEGGATASIANRAIAANSSVPSKWDNRLPTPSRSLRASKAEVRC</sequence>
<protein>
    <submittedName>
        <fullName evidence="2">Uncharacterized protein</fullName>
    </submittedName>
</protein>
<reference evidence="3" key="1">
    <citation type="submission" date="2016-08" db="EMBL/GenBank/DDBJ databases">
        <authorList>
            <person name="Varghese N."/>
            <person name="Submissions Spin"/>
        </authorList>
    </citation>
    <scope>NUCLEOTIDE SEQUENCE [LARGE SCALE GENOMIC DNA]</scope>
    <source>
        <strain evidence="3">CCBAU 57015</strain>
    </source>
</reference>
<feature type="region of interest" description="Disordered" evidence="1">
    <location>
        <begin position="78"/>
        <end position="100"/>
    </location>
</feature>
<gene>
    <name evidence="2" type="ORF">GA0061100_11872</name>
</gene>
<dbReference type="STRING" id="52131.GA0061100_11872"/>